<protein>
    <submittedName>
        <fullName evidence="1">Uncharacterized protein</fullName>
    </submittedName>
</protein>
<reference evidence="1 2" key="1">
    <citation type="journal article" date="2015" name="Sci. Rep.">
        <title>The power of single molecule real-time sequencing technology in the de novo assembly of a eukaryotic genome.</title>
        <authorList>
            <person name="Sakai H."/>
            <person name="Naito K."/>
            <person name="Ogiso-Tanaka E."/>
            <person name="Takahashi Y."/>
            <person name="Iseki K."/>
            <person name="Muto C."/>
            <person name="Satou K."/>
            <person name="Teruya K."/>
            <person name="Shiroma A."/>
            <person name="Shimoji M."/>
            <person name="Hirano T."/>
            <person name="Itoh T."/>
            <person name="Kaga A."/>
            <person name="Tomooka N."/>
        </authorList>
    </citation>
    <scope>NUCLEOTIDE SEQUENCE [LARGE SCALE GENOMIC DNA]</scope>
    <source>
        <strain evidence="2">cv. Shumari</strain>
    </source>
</reference>
<proteinExistence type="predicted"/>
<organism evidence="1 2">
    <name type="scientific">Vigna angularis var. angularis</name>
    <dbReference type="NCBI Taxonomy" id="157739"/>
    <lineage>
        <taxon>Eukaryota</taxon>
        <taxon>Viridiplantae</taxon>
        <taxon>Streptophyta</taxon>
        <taxon>Embryophyta</taxon>
        <taxon>Tracheophyta</taxon>
        <taxon>Spermatophyta</taxon>
        <taxon>Magnoliopsida</taxon>
        <taxon>eudicotyledons</taxon>
        <taxon>Gunneridae</taxon>
        <taxon>Pentapetalae</taxon>
        <taxon>rosids</taxon>
        <taxon>fabids</taxon>
        <taxon>Fabales</taxon>
        <taxon>Fabaceae</taxon>
        <taxon>Papilionoideae</taxon>
        <taxon>50 kb inversion clade</taxon>
        <taxon>NPAAA clade</taxon>
        <taxon>indigoferoid/millettioid clade</taxon>
        <taxon>Phaseoleae</taxon>
        <taxon>Vigna</taxon>
    </lineage>
</organism>
<gene>
    <name evidence="1" type="primary">Vigan.06G163000</name>
    <name evidence="1" type="ORF">VIGAN_06163000</name>
</gene>
<evidence type="ECO:0000313" key="1">
    <source>
        <dbReference type="EMBL" id="BAT90392.1"/>
    </source>
</evidence>
<dbReference type="EMBL" id="AP015039">
    <property type="protein sequence ID" value="BAT90392.1"/>
    <property type="molecule type" value="Genomic_DNA"/>
</dbReference>
<sequence length="86" mass="9866">MQVSLKEHFLLPLHFFFFANRINESTELEARGQQRQRCGEGVSKRCLWWLTAASLRGSRCECDNIMIVEAASYRVNRNGDRGGSSE</sequence>
<evidence type="ECO:0000313" key="2">
    <source>
        <dbReference type="Proteomes" id="UP000291084"/>
    </source>
</evidence>
<dbReference type="AlphaFoldDB" id="A0A0S3SBZ1"/>
<name>A0A0S3SBZ1_PHAAN</name>
<accession>A0A0S3SBZ1</accession>
<dbReference type="Proteomes" id="UP000291084">
    <property type="component" value="Chromosome 6"/>
</dbReference>
<keyword evidence="2" id="KW-1185">Reference proteome</keyword>